<sequence>MERRGTWREGGSGARAGLVDIGTTVGMRYFQEGKRATGPTRPGLAAGQRKLRQPAGRRGRVLAALQEWSLRKEKTATAVAPGKVAHGGHSHRD</sequence>
<accession>A0AAV7LAB5</accession>
<protein>
    <submittedName>
        <fullName evidence="2">Uncharacterized protein</fullName>
    </submittedName>
</protein>
<reference evidence="2" key="1">
    <citation type="journal article" date="2022" name="bioRxiv">
        <title>Sequencing and chromosome-scale assembly of the giantPleurodeles waltlgenome.</title>
        <authorList>
            <person name="Brown T."/>
            <person name="Elewa A."/>
            <person name="Iarovenko S."/>
            <person name="Subramanian E."/>
            <person name="Araus A.J."/>
            <person name="Petzold A."/>
            <person name="Susuki M."/>
            <person name="Suzuki K.-i.T."/>
            <person name="Hayashi T."/>
            <person name="Toyoda A."/>
            <person name="Oliveira C."/>
            <person name="Osipova E."/>
            <person name="Leigh N.D."/>
            <person name="Simon A."/>
            <person name="Yun M.H."/>
        </authorList>
    </citation>
    <scope>NUCLEOTIDE SEQUENCE</scope>
    <source>
        <strain evidence="2">20211129_DDA</strain>
        <tissue evidence="2">Liver</tissue>
    </source>
</reference>
<dbReference type="Proteomes" id="UP001066276">
    <property type="component" value="Chromosome 11"/>
</dbReference>
<dbReference type="EMBL" id="JANPWB010000015">
    <property type="protein sequence ID" value="KAJ1088485.1"/>
    <property type="molecule type" value="Genomic_DNA"/>
</dbReference>
<organism evidence="2 3">
    <name type="scientific">Pleurodeles waltl</name>
    <name type="common">Iberian ribbed newt</name>
    <dbReference type="NCBI Taxonomy" id="8319"/>
    <lineage>
        <taxon>Eukaryota</taxon>
        <taxon>Metazoa</taxon>
        <taxon>Chordata</taxon>
        <taxon>Craniata</taxon>
        <taxon>Vertebrata</taxon>
        <taxon>Euteleostomi</taxon>
        <taxon>Amphibia</taxon>
        <taxon>Batrachia</taxon>
        <taxon>Caudata</taxon>
        <taxon>Salamandroidea</taxon>
        <taxon>Salamandridae</taxon>
        <taxon>Pleurodelinae</taxon>
        <taxon>Pleurodeles</taxon>
    </lineage>
</organism>
<comment type="caution">
    <text evidence="2">The sequence shown here is derived from an EMBL/GenBank/DDBJ whole genome shotgun (WGS) entry which is preliminary data.</text>
</comment>
<feature type="compositionally biased region" description="Basic residues" evidence="1">
    <location>
        <begin position="49"/>
        <end position="58"/>
    </location>
</feature>
<gene>
    <name evidence="2" type="ORF">NDU88_001642</name>
</gene>
<evidence type="ECO:0000313" key="2">
    <source>
        <dbReference type="EMBL" id="KAJ1088485.1"/>
    </source>
</evidence>
<proteinExistence type="predicted"/>
<name>A0AAV7LAB5_PLEWA</name>
<feature type="region of interest" description="Disordered" evidence="1">
    <location>
        <begin position="33"/>
        <end position="58"/>
    </location>
</feature>
<keyword evidence="3" id="KW-1185">Reference proteome</keyword>
<evidence type="ECO:0000313" key="3">
    <source>
        <dbReference type="Proteomes" id="UP001066276"/>
    </source>
</evidence>
<feature type="region of interest" description="Disordered" evidence="1">
    <location>
        <begin position="74"/>
        <end position="93"/>
    </location>
</feature>
<dbReference type="AlphaFoldDB" id="A0AAV7LAB5"/>
<evidence type="ECO:0000256" key="1">
    <source>
        <dbReference type="SAM" id="MobiDB-lite"/>
    </source>
</evidence>